<dbReference type="InterPro" id="IPR029058">
    <property type="entry name" value="AB_hydrolase_fold"/>
</dbReference>
<comment type="cofactor">
    <cofactor evidence="1">
        <name>Ca(2+)</name>
        <dbReference type="ChEBI" id="CHEBI:29108"/>
    </cofactor>
</comment>
<dbReference type="PANTHER" id="PTHR45792:SF8">
    <property type="entry name" value="DIACYLGLYCEROL LIPASE-ALPHA"/>
    <property type="match status" value="1"/>
</dbReference>
<protein>
    <recommendedName>
        <fullName evidence="14">sn-1-specific diacylglycerol lipase</fullName>
        <ecNumber evidence="14">3.1.1.116</ecNumber>
    </recommendedName>
</protein>
<name>A0A9P8LRD3_9EUKA</name>
<keyword evidence="12" id="KW-0472">Membrane</keyword>
<keyword evidence="8" id="KW-0106">Calcium</keyword>
<dbReference type="Pfam" id="PF01764">
    <property type="entry name" value="Lipase_3"/>
    <property type="match status" value="1"/>
</dbReference>
<keyword evidence="5" id="KW-0812">Transmembrane</keyword>
<dbReference type="SUPFAM" id="SSF53474">
    <property type="entry name" value="alpha/beta-Hydrolases"/>
    <property type="match status" value="1"/>
</dbReference>
<dbReference type="EMBL" id="AUWU02000005">
    <property type="protein sequence ID" value="KAH0572652.1"/>
    <property type="molecule type" value="Genomic_DNA"/>
</dbReference>
<dbReference type="EC" id="3.1.1.116" evidence="14"/>
<keyword evidence="4" id="KW-0597">Phosphoprotein</keyword>
<reference evidence="16 17" key="1">
    <citation type="journal article" date="2014" name="PLoS Genet.">
        <title>The Genome of Spironucleus salmonicida Highlights a Fish Pathogen Adapted to Fluctuating Environments.</title>
        <authorList>
            <person name="Xu F."/>
            <person name="Jerlstrom-Hultqvist J."/>
            <person name="Einarsson E."/>
            <person name="Astvaldsson A."/>
            <person name="Svard S.G."/>
            <person name="Andersson J.O."/>
        </authorList>
    </citation>
    <scope>NUCLEOTIDE SEQUENCE [LARGE SCALE GENOMIC DNA]</scope>
    <source>
        <strain evidence="16 17">ATCC 50377</strain>
    </source>
</reference>
<comment type="caution">
    <text evidence="16">The sequence shown here is derived from an EMBL/GenBank/DDBJ whole genome shotgun (WGS) entry which is preliminary data.</text>
</comment>
<dbReference type="GeneID" id="94298786"/>
<keyword evidence="7" id="KW-0378">Hydrolase</keyword>
<feature type="domain" description="Fungal lipase-type" evidence="15">
    <location>
        <begin position="233"/>
        <end position="358"/>
    </location>
</feature>
<dbReference type="GO" id="GO:0016042">
    <property type="term" value="P:lipid catabolic process"/>
    <property type="evidence" value="ECO:0007669"/>
    <property type="project" value="UniProtKB-KW"/>
</dbReference>
<dbReference type="GO" id="GO:0046872">
    <property type="term" value="F:metal ion binding"/>
    <property type="evidence" value="ECO:0007669"/>
    <property type="project" value="UniProtKB-KW"/>
</dbReference>
<evidence type="ECO:0000256" key="4">
    <source>
        <dbReference type="ARBA" id="ARBA00022553"/>
    </source>
</evidence>
<dbReference type="AlphaFoldDB" id="A0A9P8LRD3"/>
<dbReference type="InterPro" id="IPR052214">
    <property type="entry name" value="DAG_Lipase-Related"/>
</dbReference>
<evidence type="ECO:0000259" key="15">
    <source>
        <dbReference type="Pfam" id="PF01764"/>
    </source>
</evidence>
<evidence type="ECO:0000256" key="10">
    <source>
        <dbReference type="ARBA" id="ARBA00022989"/>
    </source>
</evidence>
<dbReference type="Gene3D" id="3.40.50.1820">
    <property type="entry name" value="alpha/beta hydrolase"/>
    <property type="match status" value="1"/>
</dbReference>
<keyword evidence="11" id="KW-0443">Lipid metabolism</keyword>
<keyword evidence="10" id="KW-1133">Transmembrane helix</keyword>
<evidence type="ECO:0000256" key="8">
    <source>
        <dbReference type="ARBA" id="ARBA00022837"/>
    </source>
</evidence>
<evidence type="ECO:0000313" key="17">
    <source>
        <dbReference type="Proteomes" id="UP000018208"/>
    </source>
</evidence>
<comment type="subcellular location">
    <subcellularLocation>
        <location evidence="2">Cell membrane</location>
        <topology evidence="2">Multi-pass membrane protein</topology>
    </subcellularLocation>
</comment>
<dbReference type="GO" id="GO:0005886">
    <property type="term" value="C:plasma membrane"/>
    <property type="evidence" value="ECO:0007669"/>
    <property type="project" value="UniProtKB-SubCell"/>
</dbReference>
<keyword evidence="6" id="KW-0479">Metal-binding</keyword>
<evidence type="ECO:0000256" key="5">
    <source>
        <dbReference type="ARBA" id="ARBA00022692"/>
    </source>
</evidence>
<keyword evidence="17" id="KW-1185">Reference proteome</keyword>
<keyword evidence="3" id="KW-1003">Cell membrane</keyword>
<comment type="catalytic activity">
    <reaction evidence="13">
        <text>a 1,2-diacyl-sn-glycerol + H2O = a 2-acylglycerol + a fatty acid + H(+)</text>
        <dbReference type="Rhea" id="RHEA:33275"/>
        <dbReference type="ChEBI" id="CHEBI:15377"/>
        <dbReference type="ChEBI" id="CHEBI:15378"/>
        <dbReference type="ChEBI" id="CHEBI:17389"/>
        <dbReference type="ChEBI" id="CHEBI:17815"/>
        <dbReference type="ChEBI" id="CHEBI:28868"/>
        <dbReference type="EC" id="3.1.1.116"/>
    </reaction>
    <physiologicalReaction direction="left-to-right" evidence="13">
        <dbReference type="Rhea" id="RHEA:33276"/>
    </physiologicalReaction>
</comment>
<evidence type="ECO:0000256" key="13">
    <source>
        <dbReference type="ARBA" id="ARBA00024531"/>
    </source>
</evidence>
<gene>
    <name evidence="16" type="ORF">SS50377_24763</name>
</gene>
<organism evidence="16 17">
    <name type="scientific">Spironucleus salmonicida</name>
    <dbReference type="NCBI Taxonomy" id="348837"/>
    <lineage>
        <taxon>Eukaryota</taxon>
        <taxon>Metamonada</taxon>
        <taxon>Diplomonadida</taxon>
        <taxon>Hexamitidae</taxon>
        <taxon>Hexamitinae</taxon>
        <taxon>Spironucleus</taxon>
    </lineage>
</organism>
<evidence type="ECO:0000313" key="16">
    <source>
        <dbReference type="EMBL" id="KAH0572652.1"/>
    </source>
</evidence>
<dbReference type="OrthoDB" id="5389059at2759"/>
<dbReference type="KEGG" id="ssao:94298786"/>
<evidence type="ECO:0000256" key="12">
    <source>
        <dbReference type="ARBA" id="ARBA00023136"/>
    </source>
</evidence>
<proteinExistence type="predicted"/>
<dbReference type="GO" id="GO:0016298">
    <property type="term" value="F:lipase activity"/>
    <property type="evidence" value="ECO:0007669"/>
    <property type="project" value="TreeGrafter"/>
</dbReference>
<dbReference type="InterPro" id="IPR002921">
    <property type="entry name" value="Fungal_lipase-type"/>
</dbReference>
<evidence type="ECO:0000256" key="7">
    <source>
        <dbReference type="ARBA" id="ARBA00022801"/>
    </source>
</evidence>
<evidence type="ECO:0000256" key="14">
    <source>
        <dbReference type="ARBA" id="ARBA00026104"/>
    </source>
</evidence>
<evidence type="ECO:0000256" key="3">
    <source>
        <dbReference type="ARBA" id="ARBA00022475"/>
    </source>
</evidence>
<evidence type="ECO:0000256" key="11">
    <source>
        <dbReference type="ARBA" id="ARBA00023098"/>
    </source>
</evidence>
<evidence type="ECO:0000256" key="6">
    <source>
        <dbReference type="ARBA" id="ARBA00022723"/>
    </source>
</evidence>
<sequence>MEIQCKDPRKHYLTIIRSCQLTTSQIELLLQIINKPNYQDLIISFVLNYITQRGDKNLIIHTYFFLKFTNTQVQILARLISYFPLVFTGEILATLYQDSGYYADKQKQTSFSHHLLLQASNYQRQCLLSQSFQPDKYWMKFISTLKQFKQVQKINKKKPNNQLDIDQTQFKQQQLPYHVVQLEQLKLDAILCQLCYDVYYQKDLNQNVIMKNFLEKAYKPRFQAFIQQKIMYVCISGTWHLADTVADADSQPVQMILNDQKVYVHQGFLQVSQFIHDQLMILTPYLIANKHIDEVIFTGHSQGAAASFILQQMFIMRFPQLKTQCIGFGTPPFVSKGFILNSTQPNRTYINNNDCISRAGILYQYINEIRKAYPGFQTEQYSEFVEENYGYDDDFYTPGDIYWLKDNNIVPITRYGVFIQVDSFLNFKDHRLEYYIENIKKQISNIK</sequence>
<dbReference type="PANTHER" id="PTHR45792">
    <property type="entry name" value="DIACYLGLYCEROL LIPASE HOMOLOG-RELATED"/>
    <property type="match status" value="1"/>
</dbReference>
<keyword evidence="9" id="KW-0442">Lipid degradation</keyword>
<evidence type="ECO:0000256" key="9">
    <source>
        <dbReference type="ARBA" id="ARBA00022963"/>
    </source>
</evidence>
<evidence type="ECO:0000256" key="2">
    <source>
        <dbReference type="ARBA" id="ARBA00004651"/>
    </source>
</evidence>
<accession>A0A9P8LRD3</accession>
<evidence type="ECO:0000256" key="1">
    <source>
        <dbReference type="ARBA" id="ARBA00001913"/>
    </source>
</evidence>
<dbReference type="RefSeq" id="XP_067763425.1">
    <property type="nucleotide sequence ID" value="XM_067908604.1"/>
</dbReference>
<dbReference type="Proteomes" id="UP000018208">
    <property type="component" value="Unassembled WGS sequence"/>
</dbReference>